<keyword evidence="3" id="KW-1185">Reference proteome</keyword>
<dbReference type="EMBL" id="WWCO01000016">
    <property type="protein sequence ID" value="MYM36628.1"/>
    <property type="molecule type" value="Genomic_DNA"/>
</dbReference>
<evidence type="ECO:0008006" key="4">
    <source>
        <dbReference type="Google" id="ProtNLM"/>
    </source>
</evidence>
<evidence type="ECO:0000256" key="1">
    <source>
        <dbReference type="ARBA" id="ARBA00022857"/>
    </source>
</evidence>
<dbReference type="RefSeq" id="WP_160991983.1">
    <property type="nucleotide sequence ID" value="NZ_WWCO01000016.1"/>
</dbReference>
<reference evidence="2 3" key="1">
    <citation type="submission" date="2019-12" db="EMBL/GenBank/DDBJ databases">
        <title>Novel species isolated from a subtropical stream in China.</title>
        <authorList>
            <person name="Lu H."/>
        </authorList>
    </citation>
    <scope>NUCLEOTIDE SEQUENCE [LARGE SCALE GENOMIC DNA]</scope>
    <source>
        <strain evidence="2 3">FT94W</strain>
    </source>
</reference>
<dbReference type="InterPro" id="IPR008670">
    <property type="entry name" value="CoA_reduct_LuxC"/>
</dbReference>
<keyword evidence="1" id="KW-0521">NADP</keyword>
<accession>A0ABW9VAI6</accession>
<name>A0ABW9VAI6_9BURK</name>
<dbReference type="SUPFAM" id="SSF53720">
    <property type="entry name" value="ALDH-like"/>
    <property type="match status" value="1"/>
</dbReference>
<evidence type="ECO:0000313" key="3">
    <source>
        <dbReference type="Proteomes" id="UP000449678"/>
    </source>
</evidence>
<dbReference type="Proteomes" id="UP000449678">
    <property type="component" value="Unassembled WGS sequence"/>
</dbReference>
<comment type="caution">
    <text evidence="2">The sequence shown here is derived from an EMBL/GenBank/DDBJ whole genome shotgun (WGS) entry which is preliminary data.</text>
</comment>
<dbReference type="InterPro" id="IPR016161">
    <property type="entry name" value="Ald_DH/histidinol_DH"/>
</dbReference>
<sequence length="426" mass="46133">MNAPLTGAAPDAVAAELPAHLPAHLPAYQPLLANAPTPEQLARTAPLPSFSAEAMAMVDGLAGVLMRSPQVRAYPELVALGFWMRKANLERLRLELERRRGDALLVPRGTVFHIAPSNVDTIFVYSWFLSLLSGNCNIVRLSSKPSAQAEVLVGAIGELLARPEHAAIAARTLLLRYPADDRVTARLSAACDVRVIWGGDGTVRQVRAIGLPPTATEVAFSNKYSLALLHAARWTAAPAAERDALALAFYNDAYWFDQMACSSPRLVLWLGSEDAGRAAAADFWPRVEAVIAARHQRLSDIDYVNKLLAQDGLAIEHGGQVMATANNDLARTWLAQPALHVGHHCGAGLFFESALPDLDALRPLLNRTVQTLSYAGVQRDELRAWVAAAPLAGIDRMVPFGHALDFGPVWDGFDLLRVFMREVSIG</sequence>
<evidence type="ECO:0000313" key="2">
    <source>
        <dbReference type="EMBL" id="MYM36628.1"/>
    </source>
</evidence>
<organism evidence="2 3">
    <name type="scientific">Duganella lactea</name>
    <dbReference type="NCBI Taxonomy" id="2692173"/>
    <lineage>
        <taxon>Bacteria</taxon>
        <taxon>Pseudomonadati</taxon>
        <taxon>Pseudomonadota</taxon>
        <taxon>Betaproteobacteria</taxon>
        <taxon>Burkholderiales</taxon>
        <taxon>Oxalobacteraceae</taxon>
        <taxon>Telluria group</taxon>
        <taxon>Duganella</taxon>
    </lineage>
</organism>
<protein>
    <recommendedName>
        <fullName evidence="4">Long-chain-fatty-acyl-CoA reductase</fullName>
    </recommendedName>
</protein>
<proteinExistence type="predicted"/>
<gene>
    <name evidence="2" type="ORF">GTP38_20055</name>
</gene>
<dbReference type="Pfam" id="PF05893">
    <property type="entry name" value="LuxC"/>
    <property type="match status" value="1"/>
</dbReference>